<dbReference type="Proteomes" id="UP001218188">
    <property type="component" value="Unassembled WGS sequence"/>
</dbReference>
<name>A0AAD6TDZ7_9AGAR</name>
<evidence type="ECO:0000256" key="1">
    <source>
        <dbReference type="SAM" id="SignalP"/>
    </source>
</evidence>
<keyword evidence="3" id="KW-1185">Reference proteome</keyword>
<accession>A0AAD6TDZ7</accession>
<protein>
    <submittedName>
        <fullName evidence="2">Uncharacterized protein</fullName>
    </submittedName>
</protein>
<dbReference type="AlphaFoldDB" id="A0AAD6TDZ7"/>
<proteinExistence type="predicted"/>
<gene>
    <name evidence="2" type="ORF">C8F04DRAFT_1077097</name>
</gene>
<keyword evidence="1" id="KW-0732">Signal</keyword>
<comment type="caution">
    <text evidence="2">The sequence shown here is derived from an EMBL/GenBank/DDBJ whole genome shotgun (WGS) entry which is preliminary data.</text>
</comment>
<sequence>MFKLATLIALAAVQLGAFCVAAVNPDPLAPGSNFSAALADLENAAAAFTSAPFSNSFPPNIPAYAGLFTLVKACSDSYDAAGIQLAAFSPTVSGGFLSASDAARLNATVPSIQGSILNHLDSLQSGKAFFESVNNNLLLLNMYCHWIGNLSRETAFFLSIMRVGAPSADYASSWSQLAANAAFQYNILLTKDGFNCGSNS</sequence>
<dbReference type="EMBL" id="JARJCM010000013">
    <property type="protein sequence ID" value="KAJ7042207.1"/>
    <property type="molecule type" value="Genomic_DNA"/>
</dbReference>
<feature type="chain" id="PRO_5042110433" evidence="1">
    <location>
        <begin position="22"/>
        <end position="200"/>
    </location>
</feature>
<reference evidence="2" key="1">
    <citation type="submission" date="2023-03" db="EMBL/GenBank/DDBJ databases">
        <title>Massive genome expansion in bonnet fungi (Mycena s.s.) driven by repeated elements and novel gene families across ecological guilds.</title>
        <authorList>
            <consortium name="Lawrence Berkeley National Laboratory"/>
            <person name="Harder C.B."/>
            <person name="Miyauchi S."/>
            <person name="Viragh M."/>
            <person name="Kuo A."/>
            <person name="Thoen E."/>
            <person name="Andreopoulos B."/>
            <person name="Lu D."/>
            <person name="Skrede I."/>
            <person name="Drula E."/>
            <person name="Henrissat B."/>
            <person name="Morin E."/>
            <person name="Kohler A."/>
            <person name="Barry K."/>
            <person name="LaButti K."/>
            <person name="Morin E."/>
            <person name="Salamov A."/>
            <person name="Lipzen A."/>
            <person name="Mereny Z."/>
            <person name="Hegedus B."/>
            <person name="Baldrian P."/>
            <person name="Stursova M."/>
            <person name="Weitz H."/>
            <person name="Taylor A."/>
            <person name="Grigoriev I.V."/>
            <person name="Nagy L.G."/>
            <person name="Martin F."/>
            <person name="Kauserud H."/>
        </authorList>
    </citation>
    <scope>NUCLEOTIDE SEQUENCE</scope>
    <source>
        <strain evidence="2">CBHHK200</strain>
    </source>
</reference>
<evidence type="ECO:0000313" key="3">
    <source>
        <dbReference type="Proteomes" id="UP001218188"/>
    </source>
</evidence>
<evidence type="ECO:0000313" key="2">
    <source>
        <dbReference type="EMBL" id="KAJ7042207.1"/>
    </source>
</evidence>
<organism evidence="2 3">
    <name type="scientific">Mycena alexandri</name>
    <dbReference type="NCBI Taxonomy" id="1745969"/>
    <lineage>
        <taxon>Eukaryota</taxon>
        <taxon>Fungi</taxon>
        <taxon>Dikarya</taxon>
        <taxon>Basidiomycota</taxon>
        <taxon>Agaricomycotina</taxon>
        <taxon>Agaricomycetes</taxon>
        <taxon>Agaricomycetidae</taxon>
        <taxon>Agaricales</taxon>
        <taxon>Marasmiineae</taxon>
        <taxon>Mycenaceae</taxon>
        <taxon>Mycena</taxon>
    </lineage>
</organism>
<feature type="signal peptide" evidence="1">
    <location>
        <begin position="1"/>
        <end position="21"/>
    </location>
</feature>